<comment type="caution">
    <text evidence="2">The sequence shown here is derived from an EMBL/GenBank/DDBJ whole genome shotgun (WGS) entry which is preliminary data.</text>
</comment>
<dbReference type="Proteomes" id="UP000314294">
    <property type="component" value="Unassembled WGS sequence"/>
</dbReference>
<dbReference type="AlphaFoldDB" id="A0A4Z2G491"/>
<name>A0A4Z2G491_9TELE</name>
<keyword evidence="1" id="KW-0732">Signal</keyword>
<protein>
    <submittedName>
        <fullName evidence="2">Uncharacterized protein</fullName>
    </submittedName>
</protein>
<dbReference type="EMBL" id="SRLO01000720">
    <property type="protein sequence ID" value="TNN47895.1"/>
    <property type="molecule type" value="Genomic_DNA"/>
</dbReference>
<evidence type="ECO:0000313" key="2">
    <source>
        <dbReference type="EMBL" id="TNN47895.1"/>
    </source>
</evidence>
<evidence type="ECO:0000256" key="1">
    <source>
        <dbReference type="SAM" id="SignalP"/>
    </source>
</evidence>
<accession>A0A4Z2G491</accession>
<gene>
    <name evidence="2" type="ORF">EYF80_041896</name>
</gene>
<proteinExistence type="predicted"/>
<feature type="signal peptide" evidence="1">
    <location>
        <begin position="1"/>
        <end position="22"/>
    </location>
</feature>
<feature type="chain" id="PRO_5021227946" evidence="1">
    <location>
        <begin position="23"/>
        <end position="136"/>
    </location>
</feature>
<keyword evidence="3" id="KW-1185">Reference proteome</keyword>
<organism evidence="2 3">
    <name type="scientific">Liparis tanakae</name>
    <name type="common">Tanaka's snailfish</name>
    <dbReference type="NCBI Taxonomy" id="230148"/>
    <lineage>
        <taxon>Eukaryota</taxon>
        <taxon>Metazoa</taxon>
        <taxon>Chordata</taxon>
        <taxon>Craniata</taxon>
        <taxon>Vertebrata</taxon>
        <taxon>Euteleostomi</taxon>
        <taxon>Actinopterygii</taxon>
        <taxon>Neopterygii</taxon>
        <taxon>Teleostei</taxon>
        <taxon>Neoteleostei</taxon>
        <taxon>Acanthomorphata</taxon>
        <taxon>Eupercaria</taxon>
        <taxon>Perciformes</taxon>
        <taxon>Cottioidei</taxon>
        <taxon>Cottales</taxon>
        <taxon>Liparidae</taxon>
        <taxon>Liparis</taxon>
    </lineage>
</organism>
<evidence type="ECO:0000313" key="3">
    <source>
        <dbReference type="Proteomes" id="UP000314294"/>
    </source>
</evidence>
<sequence>MTHRFLLIWFLQLLVLVGGAEGEAVGGEVGVDAVKAAGQDVVLVALFHDEGDEDAVVRRAPDAVGAAGRQELRPGLRRHQFHHMARLPTSDMEIRAAERKNASDTEQSGELRTYLSIMYLMLSCTLWSVRPLYGCM</sequence>
<reference evidence="2 3" key="1">
    <citation type="submission" date="2019-03" db="EMBL/GenBank/DDBJ databases">
        <title>First draft genome of Liparis tanakae, snailfish: a comprehensive survey of snailfish specific genes.</title>
        <authorList>
            <person name="Kim W."/>
            <person name="Song I."/>
            <person name="Jeong J.-H."/>
            <person name="Kim D."/>
            <person name="Kim S."/>
            <person name="Ryu S."/>
            <person name="Song J.Y."/>
            <person name="Lee S.K."/>
        </authorList>
    </citation>
    <scope>NUCLEOTIDE SEQUENCE [LARGE SCALE GENOMIC DNA]</scope>
    <source>
        <tissue evidence="2">Muscle</tissue>
    </source>
</reference>